<dbReference type="Proteomes" id="UP000282170">
    <property type="component" value="Chromosome"/>
</dbReference>
<evidence type="ECO:0000313" key="3">
    <source>
        <dbReference type="Proteomes" id="UP000282170"/>
    </source>
</evidence>
<organism evidence="2 3">
    <name type="scientific">Streptomyces fungicidicus</name>
    <dbReference type="NCBI Taxonomy" id="68203"/>
    <lineage>
        <taxon>Bacteria</taxon>
        <taxon>Bacillati</taxon>
        <taxon>Actinomycetota</taxon>
        <taxon>Actinomycetes</taxon>
        <taxon>Kitasatosporales</taxon>
        <taxon>Streptomycetaceae</taxon>
        <taxon>Streptomyces</taxon>
    </lineage>
</organism>
<dbReference type="EMBL" id="CP023407">
    <property type="protein sequence ID" value="AYL37293.1"/>
    <property type="molecule type" value="Genomic_DNA"/>
</dbReference>
<feature type="compositionally biased region" description="Low complexity" evidence="1">
    <location>
        <begin position="244"/>
        <end position="255"/>
    </location>
</feature>
<sequence length="408" mass="42794">MPPKDKKRKNSPTGSSGSRESDSSASSYGLRELFETLPPAPPSERVLRNAPNLDPESLREIPQRTAWSPAGSNEWFYRVGNKVASGIKSSASSTAKWVAENDTRLIESLGVGGGAILQGAGIAGQPAAAPSSTSGQAAYGGGVTISGLVSGYRGGKELSKLWWNYKHPGETAKKVNYAQMSLDLAAAGFAGVYGGYSTGAISSASTAQMGMAVGAIGSGLAAGASPWLQNQQQTPAPRAPLPPVSSSASSAAPPAGYQLDTPYHASMTSLTQQMQGYQLSDLSPHSTRHSSVSTSSDPYGQQPAPAPYPRQPYTSGSYNPTQQPYTSGSYNPTQQPYTSGSYNPTQQSYQQGNYYPQNPVSSSASTYSYYPTDGQNSQQSGYNTTRHRGGHQHQGSQHQRQGGSGPSM</sequence>
<dbReference type="AlphaFoldDB" id="A0A494UR09"/>
<name>A0A494UR09_9ACTN</name>
<feature type="compositionally biased region" description="Polar residues" evidence="1">
    <location>
        <begin position="314"/>
        <end position="360"/>
    </location>
</feature>
<proteinExistence type="predicted"/>
<keyword evidence="3" id="KW-1185">Reference proteome</keyword>
<feature type="region of interest" description="Disordered" evidence="1">
    <location>
        <begin position="280"/>
        <end position="408"/>
    </location>
</feature>
<protein>
    <submittedName>
        <fullName evidence="2">Uncharacterized protein</fullName>
    </submittedName>
</protein>
<feature type="region of interest" description="Disordered" evidence="1">
    <location>
        <begin position="1"/>
        <end position="60"/>
    </location>
</feature>
<feature type="region of interest" description="Disordered" evidence="1">
    <location>
        <begin position="229"/>
        <end position="261"/>
    </location>
</feature>
<dbReference type="KEGG" id="sfug:CNQ36_18885"/>
<evidence type="ECO:0000256" key="1">
    <source>
        <dbReference type="SAM" id="MobiDB-lite"/>
    </source>
</evidence>
<dbReference type="RefSeq" id="WP_121546872.1">
    <property type="nucleotide sequence ID" value="NZ_CP023407.1"/>
</dbReference>
<gene>
    <name evidence="2" type="ORF">CNQ36_18885</name>
</gene>
<feature type="compositionally biased region" description="Basic residues" evidence="1">
    <location>
        <begin position="1"/>
        <end position="10"/>
    </location>
</feature>
<accession>A0A494UR09</accession>
<dbReference type="GeneID" id="93884897"/>
<evidence type="ECO:0000313" key="2">
    <source>
        <dbReference type="EMBL" id="AYL37293.1"/>
    </source>
</evidence>
<feature type="compositionally biased region" description="Low complexity" evidence="1">
    <location>
        <begin position="11"/>
        <end position="29"/>
    </location>
</feature>
<feature type="compositionally biased region" description="Low complexity" evidence="1">
    <location>
        <begin position="361"/>
        <end position="370"/>
    </location>
</feature>
<feature type="compositionally biased region" description="Polar residues" evidence="1">
    <location>
        <begin position="373"/>
        <end position="384"/>
    </location>
</feature>
<feature type="compositionally biased region" description="Low complexity" evidence="1">
    <location>
        <begin position="283"/>
        <end position="303"/>
    </location>
</feature>
<reference evidence="2 3" key="1">
    <citation type="submission" date="2017-09" db="EMBL/GenBank/DDBJ databases">
        <authorList>
            <person name="Zhang H."/>
            <person name="Hu S."/>
            <person name="Xu J."/>
            <person name="He Z."/>
        </authorList>
    </citation>
    <scope>NUCLEOTIDE SEQUENCE [LARGE SCALE GENOMIC DNA]</scope>
    <source>
        <strain evidence="2 3">TXX3120</strain>
    </source>
</reference>